<dbReference type="AlphaFoldDB" id="A0A8X6S453"/>
<organism evidence="1 2">
    <name type="scientific">Trichonephila clavipes</name>
    <name type="common">Golden silk orbweaver</name>
    <name type="synonym">Nephila clavipes</name>
    <dbReference type="NCBI Taxonomy" id="2585209"/>
    <lineage>
        <taxon>Eukaryota</taxon>
        <taxon>Metazoa</taxon>
        <taxon>Ecdysozoa</taxon>
        <taxon>Arthropoda</taxon>
        <taxon>Chelicerata</taxon>
        <taxon>Arachnida</taxon>
        <taxon>Araneae</taxon>
        <taxon>Araneomorphae</taxon>
        <taxon>Entelegynae</taxon>
        <taxon>Araneoidea</taxon>
        <taxon>Nephilidae</taxon>
        <taxon>Trichonephila</taxon>
    </lineage>
</organism>
<evidence type="ECO:0000313" key="2">
    <source>
        <dbReference type="Proteomes" id="UP000887159"/>
    </source>
</evidence>
<evidence type="ECO:0000313" key="1">
    <source>
        <dbReference type="EMBL" id="GFY05461.1"/>
    </source>
</evidence>
<proteinExistence type="predicted"/>
<dbReference type="EMBL" id="BMAU01021253">
    <property type="protein sequence ID" value="GFY05461.1"/>
    <property type="molecule type" value="Genomic_DNA"/>
</dbReference>
<sequence>MHSPLIRTRISVKAGSSFVPPAVASSFLRDSGYKRFISLAPASSNFRFRFVRANQSDSAIQQSWIAVNEKNLE</sequence>
<reference evidence="1" key="1">
    <citation type="submission" date="2020-08" db="EMBL/GenBank/DDBJ databases">
        <title>Multicomponent nature underlies the extraordinary mechanical properties of spider dragline silk.</title>
        <authorList>
            <person name="Kono N."/>
            <person name="Nakamura H."/>
            <person name="Mori M."/>
            <person name="Yoshida Y."/>
            <person name="Ohtoshi R."/>
            <person name="Malay A.D."/>
            <person name="Moran D.A.P."/>
            <person name="Tomita M."/>
            <person name="Numata K."/>
            <person name="Arakawa K."/>
        </authorList>
    </citation>
    <scope>NUCLEOTIDE SEQUENCE</scope>
</reference>
<accession>A0A8X6S453</accession>
<comment type="caution">
    <text evidence="1">The sequence shown here is derived from an EMBL/GenBank/DDBJ whole genome shotgun (WGS) entry which is preliminary data.</text>
</comment>
<name>A0A8X6S453_TRICX</name>
<protein>
    <submittedName>
        <fullName evidence="1">Uncharacterized protein</fullName>
    </submittedName>
</protein>
<keyword evidence="2" id="KW-1185">Reference proteome</keyword>
<dbReference type="Proteomes" id="UP000887159">
    <property type="component" value="Unassembled WGS sequence"/>
</dbReference>
<gene>
    <name evidence="1" type="ORF">TNCV_218431</name>
</gene>